<organism evidence="6 7">
    <name type="scientific">Hydrogenophaga defluvii</name>
    <dbReference type="NCBI Taxonomy" id="249410"/>
    <lineage>
        <taxon>Bacteria</taxon>
        <taxon>Pseudomonadati</taxon>
        <taxon>Pseudomonadota</taxon>
        <taxon>Betaproteobacteria</taxon>
        <taxon>Burkholderiales</taxon>
        <taxon>Comamonadaceae</taxon>
        <taxon>Hydrogenophaga</taxon>
    </lineage>
</organism>
<dbReference type="Proteomes" id="UP001596457">
    <property type="component" value="Unassembled WGS sequence"/>
</dbReference>
<dbReference type="InterPro" id="IPR025166">
    <property type="entry name" value="Integrase_DNA_bind_dom"/>
</dbReference>
<dbReference type="EMBL" id="JBHTBZ010000012">
    <property type="protein sequence ID" value="MFC7459784.1"/>
    <property type="molecule type" value="Genomic_DNA"/>
</dbReference>
<evidence type="ECO:0000259" key="5">
    <source>
        <dbReference type="Pfam" id="PF22022"/>
    </source>
</evidence>
<proteinExistence type="inferred from homology"/>
<keyword evidence="3" id="KW-0238">DNA-binding</keyword>
<evidence type="ECO:0000256" key="3">
    <source>
        <dbReference type="ARBA" id="ARBA00023125"/>
    </source>
</evidence>
<evidence type="ECO:0000256" key="1">
    <source>
        <dbReference type="ARBA" id="ARBA00008857"/>
    </source>
</evidence>
<accession>A0ABW2S8H8</accession>
<dbReference type="InterPro" id="IPR053876">
    <property type="entry name" value="Phage_int_M"/>
</dbReference>
<dbReference type="InterPro" id="IPR050808">
    <property type="entry name" value="Phage_Integrase"/>
</dbReference>
<dbReference type="SUPFAM" id="SSF56349">
    <property type="entry name" value="DNA breaking-rejoining enzymes"/>
    <property type="match status" value="1"/>
</dbReference>
<dbReference type="Gene3D" id="1.10.150.130">
    <property type="match status" value="1"/>
</dbReference>
<evidence type="ECO:0000256" key="2">
    <source>
        <dbReference type="ARBA" id="ARBA00022908"/>
    </source>
</evidence>
<evidence type="ECO:0000259" key="4">
    <source>
        <dbReference type="Pfam" id="PF13356"/>
    </source>
</evidence>
<dbReference type="Pfam" id="PF13356">
    <property type="entry name" value="Arm-DNA-bind_3"/>
    <property type="match status" value="1"/>
</dbReference>
<dbReference type="InterPro" id="IPR038488">
    <property type="entry name" value="Integrase_DNA-bd_sf"/>
</dbReference>
<reference evidence="7" key="1">
    <citation type="journal article" date="2019" name="Int. J. Syst. Evol. Microbiol.">
        <title>The Global Catalogue of Microorganisms (GCM) 10K type strain sequencing project: providing services to taxonomists for standard genome sequencing and annotation.</title>
        <authorList>
            <consortium name="The Broad Institute Genomics Platform"/>
            <consortium name="The Broad Institute Genome Sequencing Center for Infectious Disease"/>
            <person name="Wu L."/>
            <person name="Ma J."/>
        </authorList>
    </citation>
    <scope>NUCLEOTIDE SEQUENCE [LARGE SCALE GENOMIC DNA]</scope>
    <source>
        <strain evidence="7">CCUG 53903</strain>
    </source>
</reference>
<keyword evidence="2" id="KW-0229">DNA integration</keyword>
<feature type="domain" description="Integrase DNA-binding" evidence="4">
    <location>
        <begin position="18"/>
        <end position="103"/>
    </location>
</feature>
<dbReference type="InterPro" id="IPR011010">
    <property type="entry name" value="DNA_brk_join_enz"/>
</dbReference>
<dbReference type="Gene3D" id="3.30.160.390">
    <property type="entry name" value="Integrase, DNA-binding domain"/>
    <property type="match status" value="1"/>
</dbReference>
<sequence>MSMFPDNRGTAYRGTLMLTDAECRNATCPDGKKRARLTDSGGLYLEVSPNGSKRWFWKFYPDGKESRMALGSYPKVGLPAARKKRDAAKLQKSEGIDPVQSRRVDKLRERVAGDSTLEATAREWLELHRLEWSDTHYVRERRNLEKDLFPYLGPRDIGTIEPIELLAAIKRVEERGVSDVPHRVLLTARG</sequence>
<feature type="domain" description="Phage integrase central" evidence="5">
    <location>
        <begin position="118"/>
        <end position="185"/>
    </location>
</feature>
<dbReference type="PANTHER" id="PTHR30629:SF2">
    <property type="entry name" value="PROPHAGE INTEGRASE INTS-RELATED"/>
    <property type="match status" value="1"/>
</dbReference>
<gene>
    <name evidence="6" type="ORF">ACFQU0_05000</name>
</gene>
<comment type="caution">
    <text evidence="6">The sequence shown here is derived from an EMBL/GenBank/DDBJ whole genome shotgun (WGS) entry which is preliminary data.</text>
</comment>
<evidence type="ECO:0000313" key="6">
    <source>
        <dbReference type="EMBL" id="MFC7459784.1"/>
    </source>
</evidence>
<dbReference type="PANTHER" id="PTHR30629">
    <property type="entry name" value="PROPHAGE INTEGRASE"/>
    <property type="match status" value="1"/>
</dbReference>
<evidence type="ECO:0000313" key="7">
    <source>
        <dbReference type="Proteomes" id="UP001596457"/>
    </source>
</evidence>
<dbReference type="RefSeq" id="WP_382199028.1">
    <property type="nucleotide sequence ID" value="NZ_JBHTBZ010000012.1"/>
</dbReference>
<dbReference type="Pfam" id="PF22022">
    <property type="entry name" value="Phage_int_M"/>
    <property type="match status" value="1"/>
</dbReference>
<keyword evidence="7" id="KW-1185">Reference proteome</keyword>
<comment type="similarity">
    <text evidence="1">Belongs to the 'phage' integrase family.</text>
</comment>
<protein>
    <submittedName>
        <fullName evidence="6">Tyrosine-type recombinase/integrase</fullName>
    </submittedName>
</protein>
<dbReference type="InterPro" id="IPR010998">
    <property type="entry name" value="Integrase_recombinase_N"/>
</dbReference>
<name>A0ABW2S8H8_9BURK</name>